<dbReference type="eggNOG" id="COG0561">
    <property type="taxonomic scope" value="Bacteria"/>
</dbReference>
<dbReference type="SUPFAM" id="SSF56784">
    <property type="entry name" value="HAD-like"/>
    <property type="match status" value="1"/>
</dbReference>
<dbReference type="EMBL" id="AZFW01000040">
    <property type="protein sequence ID" value="KRM27869.1"/>
    <property type="molecule type" value="Genomic_DNA"/>
</dbReference>
<dbReference type="GO" id="GO:0016791">
    <property type="term" value="F:phosphatase activity"/>
    <property type="evidence" value="ECO:0007669"/>
    <property type="project" value="TreeGrafter"/>
</dbReference>
<reference evidence="1 2" key="1">
    <citation type="journal article" date="2015" name="Genome Announc.">
        <title>Expanding the biotechnology potential of lactobacilli through comparative genomics of 213 strains and associated genera.</title>
        <authorList>
            <person name="Sun Z."/>
            <person name="Harris H.M."/>
            <person name="McCann A."/>
            <person name="Guo C."/>
            <person name="Argimon S."/>
            <person name="Zhang W."/>
            <person name="Yang X."/>
            <person name="Jeffery I.B."/>
            <person name="Cooney J.C."/>
            <person name="Kagawa T.F."/>
            <person name="Liu W."/>
            <person name="Song Y."/>
            <person name="Salvetti E."/>
            <person name="Wrobel A."/>
            <person name="Rasinkangas P."/>
            <person name="Parkhill J."/>
            <person name="Rea M.C."/>
            <person name="O'Sullivan O."/>
            <person name="Ritari J."/>
            <person name="Douillard F.P."/>
            <person name="Paul Ross R."/>
            <person name="Yang R."/>
            <person name="Briner A.E."/>
            <person name="Felis G.E."/>
            <person name="de Vos W.M."/>
            <person name="Barrangou R."/>
            <person name="Klaenhammer T.R."/>
            <person name="Caufield P.W."/>
            <person name="Cui Y."/>
            <person name="Zhang H."/>
            <person name="O'Toole P.W."/>
        </authorList>
    </citation>
    <scope>NUCLEOTIDE SEQUENCE [LARGE SCALE GENOMIC DNA]</scope>
    <source>
        <strain evidence="1 2">DSM 16991</strain>
    </source>
</reference>
<dbReference type="NCBIfam" id="TIGR01484">
    <property type="entry name" value="HAD-SF-IIB"/>
    <property type="match status" value="1"/>
</dbReference>
<dbReference type="Pfam" id="PF08282">
    <property type="entry name" value="Hydrolase_3"/>
    <property type="match status" value="1"/>
</dbReference>
<dbReference type="SFLD" id="SFLDS00003">
    <property type="entry name" value="Haloacid_Dehalogenase"/>
    <property type="match status" value="1"/>
</dbReference>
<protein>
    <submittedName>
        <fullName evidence="1">HAD superfamily hydrolase</fullName>
    </submittedName>
</protein>
<sequence>MGLENSAQGKVLQKLMTYRLFAADMDGTLLTDKKTFDMALLRRLIAFMTPRDMFFAAASGNQYQHLQTTFADLHDKIDYVAENGAVVVARGQIIYESLLPKATIDQLLAALTSDPIFAGAQIILSGRDHAYMNRVAPEDVAMAKFYYDSLVVPPNLRAVAANTPIYKIALSWRGQDINQQLDRINHAFPGVRGTSSGRGGIDVIAKHISKATGLMKLEEARQLMPVDVMAFGDNGNDLEMLRHAGCGVAVQNAIAPVKSAANVVLEETNNQDAVLRYIQRYLEETYQTTID</sequence>
<accession>A0A0R1XDX2</accession>
<dbReference type="InterPro" id="IPR023214">
    <property type="entry name" value="HAD_sf"/>
</dbReference>
<proteinExistence type="predicted"/>
<keyword evidence="1" id="KW-0378">Hydrolase</keyword>
<dbReference type="Gene3D" id="3.30.1240.10">
    <property type="match status" value="1"/>
</dbReference>
<dbReference type="AlphaFoldDB" id="A0A0R1XDX2"/>
<organism evidence="1 2">
    <name type="scientific">Schleiferilactobacillus harbinensis DSM 16991</name>
    <dbReference type="NCBI Taxonomy" id="1122147"/>
    <lineage>
        <taxon>Bacteria</taxon>
        <taxon>Bacillati</taxon>
        <taxon>Bacillota</taxon>
        <taxon>Bacilli</taxon>
        <taxon>Lactobacillales</taxon>
        <taxon>Lactobacillaceae</taxon>
        <taxon>Schleiferilactobacillus</taxon>
    </lineage>
</organism>
<dbReference type="OrthoDB" id="9814970at2"/>
<evidence type="ECO:0000313" key="2">
    <source>
        <dbReference type="Proteomes" id="UP000050949"/>
    </source>
</evidence>
<dbReference type="InterPro" id="IPR006379">
    <property type="entry name" value="HAD-SF_hydro_IIB"/>
</dbReference>
<dbReference type="SFLD" id="SFLDG01140">
    <property type="entry name" value="C2.B:_Phosphomannomutase_and_P"/>
    <property type="match status" value="1"/>
</dbReference>
<dbReference type="PANTHER" id="PTHR10000">
    <property type="entry name" value="PHOSPHOSERINE PHOSPHATASE"/>
    <property type="match status" value="1"/>
</dbReference>
<dbReference type="Proteomes" id="UP000050949">
    <property type="component" value="Unassembled WGS sequence"/>
</dbReference>
<dbReference type="Gene3D" id="3.40.50.1000">
    <property type="entry name" value="HAD superfamily/HAD-like"/>
    <property type="match status" value="1"/>
</dbReference>
<comment type="caution">
    <text evidence="1">The sequence shown here is derived from an EMBL/GenBank/DDBJ whole genome shotgun (WGS) entry which is preliminary data.</text>
</comment>
<dbReference type="GO" id="GO:0000287">
    <property type="term" value="F:magnesium ion binding"/>
    <property type="evidence" value="ECO:0007669"/>
    <property type="project" value="TreeGrafter"/>
</dbReference>
<name>A0A0R1XDX2_9LACO</name>
<dbReference type="GO" id="GO:0005829">
    <property type="term" value="C:cytosol"/>
    <property type="evidence" value="ECO:0007669"/>
    <property type="project" value="TreeGrafter"/>
</dbReference>
<dbReference type="PATRIC" id="fig|1122147.4.peg.2412"/>
<dbReference type="PANTHER" id="PTHR10000:SF53">
    <property type="entry name" value="5-AMINO-6-(5-PHOSPHO-D-RIBITYLAMINO)URACIL PHOSPHATASE YBJI-RELATED"/>
    <property type="match status" value="1"/>
</dbReference>
<evidence type="ECO:0000313" key="1">
    <source>
        <dbReference type="EMBL" id="KRM27869.1"/>
    </source>
</evidence>
<dbReference type="PROSITE" id="PS01228">
    <property type="entry name" value="COF_1"/>
    <property type="match status" value="1"/>
</dbReference>
<gene>
    <name evidence="1" type="ORF">FC91_GL002333</name>
</gene>
<dbReference type="InterPro" id="IPR036412">
    <property type="entry name" value="HAD-like_sf"/>
</dbReference>